<dbReference type="GO" id="GO:0051539">
    <property type="term" value="F:4 iron, 4 sulfur cluster binding"/>
    <property type="evidence" value="ECO:0007669"/>
    <property type="project" value="UniProtKB-KW"/>
</dbReference>
<dbReference type="InterPro" id="IPR000385">
    <property type="entry name" value="MoaA_NifB_PqqE_Fe-S-bd_CS"/>
</dbReference>
<dbReference type="NCBIfam" id="TIGR03978">
    <property type="entry name" value="rSAM_paired_1"/>
    <property type="match status" value="1"/>
</dbReference>
<dbReference type="PROSITE" id="PS01305">
    <property type="entry name" value="MOAA_NIFB_PQQE"/>
    <property type="match status" value="1"/>
</dbReference>
<dbReference type="PANTHER" id="PTHR43273:SF3">
    <property type="entry name" value="ANAEROBIC SULFATASE-MATURATING ENZYME HOMOLOG ASLB-RELATED"/>
    <property type="match status" value="1"/>
</dbReference>
<dbReference type="SFLD" id="SFLDG01386">
    <property type="entry name" value="main_SPASM_domain-containing"/>
    <property type="match status" value="1"/>
</dbReference>
<evidence type="ECO:0000256" key="4">
    <source>
        <dbReference type="ARBA" id="ARBA00022723"/>
    </source>
</evidence>
<dbReference type="CDD" id="cd01335">
    <property type="entry name" value="Radical_SAM"/>
    <property type="match status" value="1"/>
</dbReference>
<evidence type="ECO:0000256" key="3">
    <source>
        <dbReference type="ARBA" id="ARBA00022691"/>
    </source>
</evidence>
<dbReference type="InterPro" id="IPR058240">
    <property type="entry name" value="rSAM_sf"/>
</dbReference>
<evidence type="ECO:0000313" key="10">
    <source>
        <dbReference type="Proteomes" id="UP000225889"/>
    </source>
</evidence>
<dbReference type="InterPro" id="IPR024023">
    <property type="entry name" value="rSAM_paired_HxsB"/>
</dbReference>
<sequence>MMINYFNFRKFNDKYLITNDFGKYAFLSAEDFKTLVLNEEVKNEELDTYLRNNKFVIESSKTKFIEDNYADMRAAKSYLHTATSLFIFVVTNACNMSCVYCQAQSEKGTIRGNMSFETAEKAVDIVLECPSDSISIEFQGGEPLINFETIKHIIEYTNQKNTSKHIDFNLVSNLTLLTEENADYLTKHHVRISVSLDGDELLHNMNRKYRVGGGTYQDALKGIKLICKYGAAPGAIQTTTRNSLSRYKEIIDAYVELGFRSIILRPLTPLGYANETWMEIGYTEEEFMEFYNNSLNYILELNCQGIKFREGHAQIMLEKMFNGVSVNYMELRSPCGAGVGQMAFYYNGNVYTCDEGRMLSEMGNDIFKMGNVYESSYGDLIESTACKAVCSASFLESLPSCSDCVYNPYCGVCPVINYALEKDLISRKYKSLRCGFYKGILDSLFNILYQEQKNYTSILYDWVTGEEE</sequence>
<reference evidence="9 10" key="1">
    <citation type="submission" date="2017-10" db="EMBL/GenBank/DDBJ databases">
        <title>Resolving the taxonomy of Roseburia spp., Eubacterium rectale and Agathobacter spp. through phylogenomic analysis.</title>
        <authorList>
            <person name="Sheridan P.O."/>
            <person name="Walker A.W."/>
            <person name="Duncan S.H."/>
            <person name="Scott K.P."/>
            <person name="Toole P.W.O."/>
            <person name="Luis P."/>
            <person name="Flint H.J."/>
        </authorList>
    </citation>
    <scope>NUCLEOTIDE SEQUENCE [LARGE SCALE GENOMIC DNA]</scope>
    <source>
        <strain evidence="9 10">JK626</strain>
    </source>
</reference>
<dbReference type="Pfam" id="PF04055">
    <property type="entry name" value="Radical_SAM"/>
    <property type="match status" value="1"/>
</dbReference>
<reference evidence="9 10" key="2">
    <citation type="submission" date="2017-10" db="EMBL/GenBank/DDBJ databases">
        <authorList>
            <person name="Banno H."/>
            <person name="Chua N.-H."/>
        </authorList>
    </citation>
    <scope>NUCLEOTIDE SEQUENCE [LARGE SCALE GENOMIC DNA]</scope>
    <source>
        <strain evidence="9 10">JK626</strain>
    </source>
</reference>
<dbReference type="AlphaFoldDB" id="A0A2G3DT74"/>
<dbReference type="Pfam" id="PF13186">
    <property type="entry name" value="SPASM"/>
    <property type="match status" value="1"/>
</dbReference>
<organism evidence="9 10">
    <name type="scientific">Pseudobutyrivibrio ruminis</name>
    <dbReference type="NCBI Taxonomy" id="46206"/>
    <lineage>
        <taxon>Bacteria</taxon>
        <taxon>Bacillati</taxon>
        <taxon>Bacillota</taxon>
        <taxon>Clostridia</taxon>
        <taxon>Lachnospirales</taxon>
        <taxon>Lachnospiraceae</taxon>
        <taxon>Pseudobutyrivibrio</taxon>
    </lineage>
</organism>
<dbReference type="GO" id="GO:0016491">
    <property type="term" value="F:oxidoreductase activity"/>
    <property type="evidence" value="ECO:0007669"/>
    <property type="project" value="InterPro"/>
</dbReference>
<dbReference type="NCBIfam" id="TIGR04085">
    <property type="entry name" value="rSAM_more_4Fe4S"/>
    <property type="match status" value="1"/>
</dbReference>
<evidence type="ECO:0000256" key="5">
    <source>
        <dbReference type="ARBA" id="ARBA00023004"/>
    </source>
</evidence>
<keyword evidence="2" id="KW-0004">4Fe-4S</keyword>
<gene>
    <name evidence="9" type="primary">hxsB</name>
    <name evidence="9" type="ORF">CSX01_11770</name>
</gene>
<dbReference type="InterPro" id="IPR007197">
    <property type="entry name" value="rSAM"/>
</dbReference>
<keyword evidence="6" id="KW-0411">Iron-sulfur</keyword>
<comment type="caution">
    <text evidence="9">The sequence shown here is derived from an EMBL/GenBank/DDBJ whole genome shotgun (WGS) entry which is preliminary data.</text>
</comment>
<dbReference type="Proteomes" id="UP000225889">
    <property type="component" value="Unassembled WGS sequence"/>
</dbReference>
<dbReference type="SUPFAM" id="SSF102114">
    <property type="entry name" value="Radical SAM enzymes"/>
    <property type="match status" value="1"/>
</dbReference>
<keyword evidence="5" id="KW-0408">Iron</keyword>
<dbReference type="PANTHER" id="PTHR43273">
    <property type="entry name" value="ANAEROBIC SULFATASE-MATURATING ENZYME HOMOLOG ASLB-RELATED"/>
    <property type="match status" value="1"/>
</dbReference>
<dbReference type="EMBL" id="PDYF01000031">
    <property type="protein sequence ID" value="PHU34237.1"/>
    <property type="molecule type" value="Genomic_DNA"/>
</dbReference>
<dbReference type="InterPro" id="IPR023885">
    <property type="entry name" value="4Fe4S-binding_SPASM_dom"/>
</dbReference>
<comment type="cofactor">
    <cofactor evidence="1">
        <name>[4Fe-4S] cluster</name>
        <dbReference type="ChEBI" id="CHEBI:49883"/>
    </cofactor>
</comment>
<dbReference type="GO" id="GO:0032324">
    <property type="term" value="P:molybdopterin cofactor biosynthetic process"/>
    <property type="evidence" value="ECO:0007669"/>
    <property type="project" value="UniProtKB-ARBA"/>
</dbReference>
<comment type="similarity">
    <text evidence="7">Belongs to the radical SAM superfamily. Anaerobic sulfatase-maturating enzyme family.</text>
</comment>
<evidence type="ECO:0000256" key="1">
    <source>
        <dbReference type="ARBA" id="ARBA00001966"/>
    </source>
</evidence>
<keyword evidence="3" id="KW-0949">S-adenosyl-L-methionine</keyword>
<dbReference type="PROSITE" id="PS51918">
    <property type="entry name" value="RADICAL_SAM"/>
    <property type="match status" value="1"/>
</dbReference>
<dbReference type="InterPro" id="IPR013785">
    <property type="entry name" value="Aldolase_TIM"/>
</dbReference>
<dbReference type="InterPro" id="IPR006638">
    <property type="entry name" value="Elp3/MiaA/NifB-like_rSAM"/>
</dbReference>
<proteinExistence type="inferred from homology"/>
<evidence type="ECO:0000259" key="8">
    <source>
        <dbReference type="PROSITE" id="PS51918"/>
    </source>
</evidence>
<dbReference type="SFLD" id="SFLDG01384">
    <property type="entry name" value="thioether_bond_formation_requi"/>
    <property type="match status" value="1"/>
</dbReference>
<protein>
    <submittedName>
        <fullName evidence="9">His-Xaa-Ser system radical SAM maturase HxsB</fullName>
    </submittedName>
</protein>
<keyword evidence="4" id="KW-0479">Metal-binding</keyword>
<evidence type="ECO:0000256" key="7">
    <source>
        <dbReference type="ARBA" id="ARBA00023601"/>
    </source>
</evidence>
<feature type="domain" description="Radical SAM core" evidence="8">
    <location>
        <begin position="80"/>
        <end position="304"/>
    </location>
</feature>
<evidence type="ECO:0000313" key="9">
    <source>
        <dbReference type="EMBL" id="PHU34237.1"/>
    </source>
</evidence>
<dbReference type="GO" id="GO:0046872">
    <property type="term" value="F:metal ion binding"/>
    <property type="evidence" value="ECO:0007669"/>
    <property type="project" value="UniProtKB-KW"/>
</dbReference>
<dbReference type="Gene3D" id="3.20.20.70">
    <property type="entry name" value="Aldolase class I"/>
    <property type="match status" value="1"/>
</dbReference>
<dbReference type="SFLD" id="SFLDS00029">
    <property type="entry name" value="Radical_SAM"/>
    <property type="match status" value="1"/>
</dbReference>
<accession>A0A2G3DT74</accession>
<dbReference type="SMART" id="SM00729">
    <property type="entry name" value="Elp3"/>
    <property type="match status" value="1"/>
</dbReference>
<name>A0A2G3DT74_9FIRM</name>
<dbReference type="InterPro" id="IPR023867">
    <property type="entry name" value="Sulphatase_maturase_rSAM"/>
</dbReference>
<dbReference type="SFLD" id="SFLDG01067">
    <property type="entry name" value="SPASM/twitch_domain_containing"/>
    <property type="match status" value="1"/>
</dbReference>
<evidence type="ECO:0000256" key="6">
    <source>
        <dbReference type="ARBA" id="ARBA00023014"/>
    </source>
</evidence>
<evidence type="ECO:0000256" key="2">
    <source>
        <dbReference type="ARBA" id="ARBA00022485"/>
    </source>
</evidence>